<dbReference type="PANTHER" id="PTHR36746">
    <property type="entry name" value="BNAC04G51760D PROTEIN"/>
    <property type="match status" value="1"/>
</dbReference>
<sequence length="167" mass="19204">MGKKQITIKDSTIQSQGISEKNFKVVNINPAFRSFRPSFPDENPKFATNSAKASVLKPLCLELNHNLSSDSNMVLVEYNHVGGDMNSATTHKFKAEYMKAMNKSSIENNMITIVHHHQINHEDDNEKFSNYIDHVKNKMRNMSNFDDNDHKVTHHNYINDRSKINVN</sequence>
<dbReference type="GeneID" id="107030803"/>
<feature type="compositionally biased region" description="Basic and acidic residues" evidence="1">
    <location>
        <begin position="147"/>
        <end position="167"/>
    </location>
</feature>
<reference evidence="3" key="2">
    <citation type="submission" date="2025-08" db="UniProtKB">
        <authorList>
            <consortium name="RefSeq"/>
        </authorList>
    </citation>
    <scope>IDENTIFICATION</scope>
</reference>
<dbReference type="RefSeq" id="XP_015087537.1">
    <property type="nucleotide sequence ID" value="XM_015232051.2"/>
</dbReference>
<accession>A0ABM1HM54</accession>
<keyword evidence="2" id="KW-1185">Reference proteome</keyword>
<protein>
    <submittedName>
        <fullName evidence="3">Uncharacterized protein LOC107030803</fullName>
    </submittedName>
</protein>
<proteinExistence type="predicted"/>
<feature type="region of interest" description="Disordered" evidence="1">
    <location>
        <begin position="144"/>
        <end position="167"/>
    </location>
</feature>
<evidence type="ECO:0000313" key="3">
    <source>
        <dbReference type="RefSeq" id="XP_015087537.1"/>
    </source>
</evidence>
<organism evidence="2 3">
    <name type="scientific">Solanum pennellii</name>
    <name type="common">Tomato</name>
    <name type="synonym">Lycopersicon pennellii</name>
    <dbReference type="NCBI Taxonomy" id="28526"/>
    <lineage>
        <taxon>Eukaryota</taxon>
        <taxon>Viridiplantae</taxon>
        <taxon>Streptophyta</taxon>
        <taxon>Embryophyta</taxon>
        <taxon>Tracheophyta</taxon>
        <taxon>Spermatophyta</taxon>
        <taxon>Magnoliopsida</taxon>
        <taxon>eudicotyledons</taxon>
        <taxon>Gunneridae</taxon>
        <taxon>Pentapetalae</taxon>
        <taxon>asterids</taxon>
        <taxon>lamiids</taxon>
        <taxon>Solanales</taxon>
        <taxon>Solanaceae</taxon>
        <taxon>Solanoideae</taxon>
        <taxon>Solaneae</taxon>
        <taxon>Solanum</taxon>
        <taxon>Solanum subgen. Lycopersicon</taxon>
    </lineage>
</organism>
<gene>
    <name evidence="3" type="primary">LOC107030803</name>
</gene>
<dbReference type="PANTHER" id="PTHR36746:SF7">
    <property type="match status" value="1"/>
</dbReference>
<name>A0ABM1HM54_SOLPN</name>
<dbReference type="Proteomes" id="UP000694930">
    <property type="component" value="Chromosome 9"/>
</dbReference>
<evidence type="ECO:0000313" key="2">
    <source>
        <dbReference type="Proteomes" id="UP000694930"/>
    </source>
</evidence>
<reference evidence="2" key="1">
    <citation type="journal article" date="2014" name="Nat. Genet.">
        <title>The genome of the stress-tolerant wild tomato species Solanum pennellii.</title>
        <authorList>
            <person name="Bolger A."/>
            <person name="Scossa F."/>
            <person name="Bolger M.E."/>
            <person name="Lanz C."/>
            <person name="Maumus F."/>
            <person name="Tohge T."/>
            <person name="Quesneville H."/>
            <person name="Alseekh S."/>
            <person name="Sorensen I."/>
            <person name="Lichtenstein G."/>
            <person name="Fich E.A."/>
            <person name="Conte M."/>
            <person name="Keller H."/>
            <person name="Schneeberger K."/>
            <person name="Schwacke R."/>
            <person name="Ofner I."/>
            <person name="Vrebalov J."/>
            <person name="Xu Y."/>
            <person name="Osorio S."/>
            <person name="Aflitos S.A."/>
            <person name="Schijlen E."/>
            <person name="Jimenez-Gomez J.M."/>
            <person name="Ryngajllo M."/>
            <person name="Kimura S."/>
            <person name="Kumar R."/>
            <person name="Koenig D."/>
            <person name="Headland L.R."/>
            <person name="Maloof J.N."/>
            <person name="Sinha N."/>
            <person name="van Ham R.C."/>
            <person name="Lankhorst R.K."/>
            <person name="Mao L."/>
            <person name="Vogel A."/>
            <person name="Arsova B."/>
            <person name="Panstruga R."/>
            <person name="Fei Z."/>
            <person name="Rose J.K."/>
            <person name="Zamir D."/>
            <person name="Carrari F."/>
            <person name="Giovannoni J.J."/>
            <person name="Weigel D."/>
            <person name="Usadel B."/>
            <person name="Fernie A.R."/>
        </authorList>
    </citation>
    <scope>NUCLEOTIDE SEQUENCE [LARGE SCALE GENOMIC DNA]</scope>
    <source>
        <strain evidence="2">cv. LA0716</strain>
    </source>
</reference>
<evidence type="ECO:0000256" key="1">
    <source>
        <dbReference type="SAM" id="MobiDB-lite"/>
    </source>
</evidence>